<keyword evidence="2" id="KW-1185">Reference proteome</keyword>
<proteinExistence type="predicted"/>
<name>A0ACB9E2I7_CICIN</name>
<gene>
    <name evidence="1" type="ORF">L2E82_25265</name>
</gene>
<dbReference type="Proteomes" id="UP001055811">
    <property type="component" value="Linkage Group LG04"/>
</dbReference>
<accession>A0ACB9E2I7</accession>
<dbReference type="EMBL" id="CM042012">
    <property type="protein sequence ID" value="KAI3753219.1"/>
    <property type="molecule type" value="Genomic_DNA"/>
</dbReference>
<sequence length="66" mass="7250">MVLSMVVHGLLFIAGEGERRGAPISGRVQHVENWHLYGRGAPEEWAGCALAEIRLALCFFLSSNLL</sequence>
<reference evidence="1 2" key="2">
    <citation type="journal article" date="2022" name="Mol. Ecol. Resour.">
        <title>The genomes of chicory, endive, great burdock and yacon provide insights into Asteraceae paleo-polyploidization history and plant inulin production.</title>
        <authorList>
            <person name="Fan W."/>
            <person name="Wang S."/>
            <person name="Wang H."/>
            <person name="Wang A."/>
            <person name="Jiang F."/>
            <person name="Liu H."/>
            <person name="Zhao H."/>
            <person name="Xu D."/>
            <person name="Zhang Y."/>
        </authorList>
    </citation>
    <scope>NUCLEOTIDE SEQUENCE [LARGE SCALE GENOMIC DNA]</scope>
    <source>
        <strain evidence="2">cv. Punajuju</strain>
        <tissue evidence="1">Leaves</tissue>
    </source>
</reference>
<evidence type="ECO:0000313" key="1">
    <source>
        <dbReference type="EMBL" id="KAI3753219.1"/>
    </source>
</evidence>
<protein>
    <submittedName>
        <fullName evidence="1">Uncharacterized protein</fullName>
    </submittedName>
</protein>
<reference evidence="2" key="1">
    <citation type="journal article" date="2022" name="Mol. Ecol. Resour.">
        <title>The genomes of chicory, endive, great burdock and yacon provide insights into Asteraceae palaeo-polyploidization history and plant inulin production.</title>
        <authorList>
            <person name="Fan W."/>
            <person name="Wang S."/>
            <person name="Wang H."/>
            <person name="Wang A."/>
            <person name="Jiang F."/>
            <person name="Liu H."/>
            <person name="Zhao H."/>
            <person name="Xu D."/>
            <person name="Zhang Y."/>
        </authorList>
    </citation>
    <scope>NUCLEOTIDE SEQUENCE [LARGE SCALE GENOMIC DNA]</scope>
    <source>
        <strain evidence="2">cv. Punajuju</strain>
    </source>
</reference>
<evidence type="ECO:0000313" key="2">
    <source>
        <dbReference type="Proteomes" id="UP001055811"/>
    </source>
</evidence>
<comment type="caution">
    <text evidence="1">The sequence shown here is derived from an EMBL/GenBank/DDBJ whole genome shotgun (WGS) entry which is preliminary data.</text>
</comment>
<organism evidence="1 2">
    <name type="scientific">Cichorium intybus</name>
    <name type="common">Chicory</name>
    <dbReference type="NCBI Taxonomy" id="13427"/>
    <lineage>
        <taxon>Eukaryota</taxon>
        <taxon>Viridiplantae</taxon>
        <taxon>Streptophyta</taxon>
        <taxon>Embryophyta</taxon>
        <taxon>Tracheophyta</taxon>
        <taxon>Spermatophyta</taxon>
        <taxon>Magnoliopsida</taxon>
        <taxon>eudicotyledons</taxon>
        <taxon>Gunneridae</taxon>
        <taxon>Pentapetalae</taxon>
        <taxon>asterids</taxon>
        <taxon>campanulids</taxon>
        <taxon>Asterales</taxon>
        <taxon>Asteraceae</taxon>
        <taxon>Cichorioideae</taxon>
        <taxon>Cichorieae</taxon>
        <taxon>Cichoriinae</taxon>
        <taxon>Cichorium</taxon>
    </lineage>
</organism>